<proteinExistence type="predicted"/>
<evidence type="ECO:0000313" key="1">
    <source>
        <dbReference type="EMBL" id="OOP54787.1"/>
    </source>
</evidence>
<sequence>MREAFIDQALTVKKTIVNDPEARLQWTCRRHGRLLLNGRGRSSRLVARRQHSFCMSRTAARKAIGRQRKARPILTAKHDSAY</sequence>
<gene>
    <name evidence="1" type="ORF">AYP45_18115</name>
</gene>
<comment type="caution">
    <text evidence="1">The sequence shown here is derived from an EMBL/GenBank/DDBJ whole genome shotgun (WGS) entry which is preliminary data.</text>
</comment>
<dbReference type="EMBL" id="AYTS01000209">
    <property type="protein sequence ID" value="OOP54787.1"/>
    <property type="molecule type" value="Genomic_DNA"/>
</dbReference>
<dbReference type="AlphaFoldDB" id="A0A1V4ANV6"/>
<organism evidence="1 2">
    <name type="scientific">Candidatus Brocadia carolinensis</name>
    <dbReference type="NCBI Taxonomy" id="1004156"/>
    <lineage>
        <taxon>Bacteria</taxon>
        <taxon>Pseudomonadati</taxon>
        <taxon>Planctomycetota</taxon>
        <taxon>Candidatus Brocadiia</taxon>
        <taxon>Candidatus Brocadiales</taxon>
        <taxon>Candidatus Brocadiaceae</taxon>
        <taxon>Candidatus Brocadia</taxon>
    </lineage>
</organism>
<reference evidence="1 2" key="1">
    <citation type="journal article" date="2017" name="Water Res.">
        <title>Discovery and metagenomic analysis of an anammox bacterial enrichment related to Candidatus "Brocadia caroliniensis" in a full-scale glycerol-fed nitritation-denitritation separate centrate treatment process.</title>
        <authorList>
            <person name="Park H."/>
            <person name="Brotto A.C."/>
            <person name="van Loosdrecht M.C."/>
            <person name="Chandran K."/>
        </authorList>
    </citation>
    <scope>NUCLEOTIDE SEQUENCE [LARGE SCALE GENOMIC DNA]</scope>
    <source>
        <strain evidence="1">26THWARD</strain>
    </source>
</reference>
<dbReference type="Proteomes" id="UP000189681">
    <property type="component" value="Unassembled WGS sequence"/>
</dbReference>
<name>A0A1V4ANV6_9BACT</name>
<evidence type="ECO:0000313" key="2">
    <source>
        <dbReference type="Proteomes" id="UP000189681"/>
    </source>
</evidence>
<accession>A0A1V4ANV6</accession>
<protein>
    <submittedName>
        <fullName evidence="1">Uncharacterized protein</fullName>
    </submittedName>
</protein>